<dbReference type="CDD" id="cd00715">
    <property type="entry name" value="GPATase_N"/>
    <property type="match status" value="1"/>
</dbReference>
<dbReference type="Gene3D" id="3.40.50.2020">
    <property type="match status" value="1"/>
</dbReference>
<feature type="binding site" evidence="7 10">
    <location>
        <position position="364"/>
    </location>
    <ligand>
        <name>Mg(2+)</name>
        <dbReference type="ChEBI" id="CHEBI:18420"/>
    </ligand>
</feature>
<comment type="similarity">
    <text evidence="2 7 8">In the C-terminal section; belongs to the purine/pyrimidine phosphoribosyltransferase family.</text>
</comment>
<feature type="binding site" evidence="7 11">
    <location>
        <position position="452"/>
    </location>
    <ligand>
        <name>[4Fe-4S] cluster</name>
        <dbReference type="ChEBI" id="CHEBI:49883"/>
    </ligand>
</feature>
<keyword evidence="7 10" id="KW-0479">Metal-binding</keyword>
<keyword evidence="7 11" id="KW-0408">Iron</keyword>
<dbReference type="PROSITE" id="PS51278">
    <property type="entry name" value="GATASE_TYPE_2"/>
    <property type="match status" value="1"/>
</dbReference>
<dbReference type="Proteomes" id="UP000291269">
    <property type="component" value="Unassembled WGS sequence"/>
</dbReference>
<dbReference type="EC" id="2.4.2.14" evidence="7"/>
<dbReference type="OrthoDB" id="9801213at2"/>
<evidence type="ECO:0000256" key="7">
    <source>
        <dbReference type="HAMAP-Rule" id="MF_01931"/>
    </source>
</evidence>
<keyword evidence="6 7" id="KW-0315">Glutamine amidotransferase</keyword>
<comment type="pathway">
    <text evidence="1 7 8">Purine metabolism; IMP biosynthesis via de novo pathway; N(1)-(5-phospho-D-ribosyl)glycinamide from 5-phospho-alpha-D-ribose 1-diphosphate: step 1/2.</text>
</comment>
<evidence type="ECO:0000256" key="10">
    <source>
        <dbReference type="PIRSR" id="PIRSR000485-2"/>
    </source>
</evidence>
<evidence type="ECO:0000256" key="3">
    <source>
        <dbReference type="ARBA" id="ARBA00022676"/>
    </source>
</evidence>
<dbReference type="InterPro" id="IPR029055">
    <property type="entry name" value="Ntn_hydrolases_N"/>
</dbReference>
<dbReference type="SUPFAM" id="SSF56235">
    <property type="entry name" value="N-terminal nucleophile aminohydrolases (Ntn hydrolases)"/>
    <property type="match status" value="1"/>
</dbReference>
<keyword evidence="7 10" id="KW-0460">Magnesium</keyword>
<dbReference type="InterPro" id="IPR029057">
    <property type="entry name" value="PRTase-like"/>
</dbReference>
<dbReference type="UniPathway" id="UPA00074">
    <property type="reaction ID" value="UER00124"/>
</dbReference>
<dbReference type="InterPro" id="IPR017932">
    <property type="entry name" value="GATase_2_dom"/>
</dbReference>
<dbReference type="CDD" id="cd06223">
    <property type="entry name" value="PRTases_typeI"/>
    <property type="match status" value="1"/>
</dbReference>
<evidence type="ECO:0000313" key="13">
    <source>
        <dbReference type="EMBL" id="RXZ58002.1"/>
    </source>
</evidence>
<dbReference type="GO" id="GO:0051539">
    <property type="term" value="F:4 iron, 4 sulfur cluster binding"/>
    <property type="evidence" value="ECO:0007669"/>
    <property type="project" value="UniProtKB-KW"/>
</dbReference>
<dbReference type="EMBL" id="SDOZ01000004">
    <property type="protein sequence ID" value="RXZ58002.1"/>
    <property type="molecule type" value="Genomic_DNA"/>
</dbReference>
<keyword evidence="4 7" id="KW-0808">Transferase</keyword>
<feature type="binding site" evidence="7 11">
    <location>
        <position position="255"/>
    </location>
    <ligand>
        <name>[4Fe-4S] cluster</name>
        <dbReference type="ChEBI" id="CHEBI:49883"/>
    </ligand>
</feature>
<evidence type="ECO:0000256" key="9">
    <source>
        <dbReference type="PIRSR" id="PIRSR000485-1"/>
    </source>
</evidence>
<gene>
    <name evidence="7" type="primary">purF</name>
    <name evidence="13" type="ORF">ESZ91_10090</name>
</gene>
<proteinExistence type="inferred from homology"/>
<keyword evidence="3 7" id="KW-0328">Glycosyltransferase</keyword>
<dbReference type="GO" id="GO:0004044">
    <property type="term" value="F:amidophosphoribosyltransferase activity"/>
    <property type="evidence" value="ECO:0007669"/>
    <property type="project" value="UniProtKB-UniRule"/>
</dbReference>
<dbReference type="Pfam" id="PF13537">
    <property type="entry name" value="GATase_7"/>
    <property type="match status" value="1"/>
</dbReference>
<dbReference type="InterPro" id="IPR005854">
    <property type="entry name" value="PurF"/>
</dbReference>
<keyword evidence="7" id="KW-0004">4Fe-4S</keyword>
<comment type="cofactor">
    <cofactor evidence="7 11">
        <name>[4Fe-4S] cluster</name>
        <dbReference type="ChEBI" id="CHEBI:49883"/>
    </cofactor>
    <text evidence="7 11">Binds 1 [4Fe-4S] cluster per subunit.</text>
</comment>
<dbReference type="NCBIfam" id="TIGR01134">
    <property type="entry name" value="purF"/>
    <property type="match status" value="1"/>
</dbReference>
<evidence type="ECO:0000256" key="6">
    <source>
        <dbReference type="ARBA" id="ARBA00022962"/>
    </source>
</evidence>
<dbReference type="SUPFAM" id="SSF53271">
    <property type="entry name" value="PRTase-like"/>
    <property type="match status" value="1"/>
</dbReference>
<comment type="cofactor">
    <cofactor evidence="7 10">
        <name>Mg(2+)</name>
        <dbReference type="ChEBI" id="CHEBI:18420"/>
    </cofactor>
    <text evidence="7 10">Binds 1 Mg(2+) ion per subunit.</text>
</comment>
<sequence>MYLRDGKNPFDSMNEECGVFGVYSAETRDVAHTVYYGLYALQHRGQESGGIAVAYANKIQYYKGMGLIPEIFANGNLDTLPEGDIAIGHVRYSTTGASLLLNAQPIVFTGKCGKMALAHNGNLTNTKQLREELINDNAVFQTTIDSEVMALLINKNSYGDIVKGVLAACNRFKGSFALVVMTADKLIAVRDPYGIRPLVMGKNLDDVVIASETCALDAVGANYVRDVRPGEVLVIDSSGEHSYFLEGAGRKCASCIFEYVYFARPDSVLDGCSVYESRKEAGRLLAKYNPVDADIVSGVPDSAVVAARGYSEATGIPYVETLAKNRYVGRTFIQPDQSMRENSVSVKMNALRANVQGKRLILIDDSIVRGTTSKKIVKMLRDAGAKEVHMMICSPVIKHPCYLGIDMQSYSQLIGANKSVEEIAAYIGADSLRYLTVEQLKETVKSANVQFCTGCFDKNYPYPMDDYEADKHKFE</sequence>
<dbReference type="InterPro" id="IPR000836">
    <property type="entry name" value="PRTase_dom"/>
</dbReference>
<name>A0A4Q2K4X1_9FIRM</name>
<evidence type="ECO:0000256" key="11">
    <source>
        <dbReference type="PIRSR" id="PIRSR000485-3"/>
    </source>
</evidence>
<dbReference type="Pfam" id="PF00156">
    <property type="entry name" value="Pribosyltran"/>
    <property type="match status" value="1"/>
</dbReference>
<feature type="binding site" evidence="7 10">
    <location>
        <position position="302"/>
    </location>
    <ligand>
        <name>Mg(2+)</name>
        <dbReference type="ChEBI" id="CHEBI:18420"/>
    </ligand>
</feature>
<dbReference type="GO" id="GO:0000287">
    <property type="term" value="F:magnesium ion binding"/>
    <property type="evidence" value="ECO:0007669"/>
    <property type="project" value="UniProtKB-UniRule"/>
</dbReference>
<accession>A0A4Q2K4X1</accession>
<feature type="active site" description="Nucleophile" evidence="7 9">
    <location>
        <position position="17"/>
    </location>
</feature>
<keyword evidence="5 7" id="KW-0658">Purine biosynthesis</keyword>
<feature type="binding site" evidence="7 11">
    <location>
        <position position="401"/>
    </location>
    <ligand>
        <name>[4Fe-4S] cluster</name>
        <dbReference type="ChEBI" id="CHEBI:49883"/>
    </ligand>
</feature>
<evidence type="ECO:0000313" key="14">
    <source>
        <dbReference type="Proteomes" id="UP000291269"/>
    </source>
</evidence>
<evidence type="ECO:0000256" key="1">
    <source>
        <dbReference type="ARBA" id="ARBA00005209"/>
    </source>
</evidence>
<dbReference type="AlphaFoldDB" id="A0A4Q2K4X1"/>
<dbReference type="PANTHER" id="PTHR11907">
    <property type="entry name" value="AMIDOPHOSPHORIBOSYLTRANSFERASE"/>
    <property type="match status" value="1"/>
</dbReference>
<evidence type="ECO:0000256" key="8">
    <source>
        <dbReference type="PIRNR" id="PIRNR000485"/>
    </source>
</evidence>
<dbReference type="PIRSF" id="PIRSF000485">
    <property type="entry name" value="Amd_phspho_trans"/>
    <property type="match status" value="1"/>
</dbReference>
<dbReference type="GO" id="GO:0009113">
    <property type="term" value="P:purine nucleobase biosynthetic process"/>
    <property type="evidence" value="ECO:0007669"/>
    <property type="project" value="UniProtKB-UniRule"/>
</dbReference>
<dbReference type="RefSeq" id="WP_129226882.1">
    <property type="nucleotide sequence ID" value="NZ_SDOZ01000004.1"/>
</dbReference>
<evidence type="ECO:0000259" key="12">
    <source>
        <dbReference type="PROSITE" id="PS51278"/>
    </source>
</evidence>
<feature type="domain" description="Glutamine amidotransferase type-2" evidence="12">
    <location>
        <begin position="17"/>
        <end position="238"/>
    </location>
</feature>
<dbReference type="HAMAP" id="MF_01931">
    <property type="entry name" value="PurF"/>
    <property type="match status" value="1"/>
</dbReference>
<feature type="binding site" evidence="7 10">
    <location>
        <position position="365"/>
    </location>
    <ligand>
        <name>Mg(2+)</name>
        <dbReference type="ChEBI" id="CHEBI:18420"/>
    </ligand>
</feature>
<evidence type="ECO:0000256" key="5">
    <source>
        <dbReference type="ARBA" id="ARBA00022755"/>
    </source>
</evidence>
<keyword evidence="7 11" id="KW-0411">Iron-sulfur</keyword>
<dbReference type="GO" id="GO:0006189">
    <property type="term" value="P:'de novo' IMP biosynthetic process"/>
    <property type="evidence" value="ECO:0007669"/>
    <property type="project" value="UniProtKB-UniRule"/>
</dbReference>
<comment type="catalytic activity">
    <reaction evidence="7 8">
        <text>5-phospho-beta-D-ribosylamine + L-glutamate + diphosphate = 5-phospho-alpha-D-ribose 1-diphosphate + L-glutamine + H2O</text>
        <dbReference type="Rhea" id="RHEA:14905"/>
        <dbReference type="ChEBI" id="CHEBI:15377"/>
        <dbReference type="ChEBI" id="CHEBI:29985"/>
        <dbReference type="ChEBI" id="CHEBI:33019"/>
        <dbReference type="ChEBI" id="CHEBI:58017"/>
        <dbReference type="ChEBI" id="CHEBI:58359"/>
        <dbReference type="ChEBI" id="CHEBI:58681"/>
        <dbReference type="EC" id="2.4.2.14"/>
    </reaction>
</comment>
<dbReference type="Gene3D" id="3.60.20.10">
    <property type="entry name" value="Glutamine Phosphoribosylpyrophosphate, subunit 1, domain 1"/>
    <property type="match status" value="1"/>
</dbReference>
<comment type="caution">
    <text evidence="13">The sequence shown here is derived from an EMBL/GenBank/DDBJ whole genome shotgun (WGS) entry which is preliminary data.</text>
</comment>
<dbReference type="InterPro" id="IPR035584">
    <property type="entry name" value="PurF_N"/>
</dbReference>
<evidence type="ECO:0000256" key="4">
    <source>
        <dbReference type="ARBA" id="ARBA00022679"/>
    </source>
</evidence>
<evidence type="ECO:0000256" key="2">
    <source>
        <dbReference type="ARBA" id="ARBA00010138"/>
    </source>
</evidence>
<protein>
    <recommendedName>
        <fullName evidence="7">Amidophosphoribosyltransferase</fullName>
        <shortName evidence="7">ATase</shortName>
        <ecNumber evidence="7">2.4.2.14</ecNumber>
    </recommendedName>
    <alternativeName>
        <fullName evidence="7">Glutamine phosphoribosylpyrophosphate amidotransferase</fullName>
        <shortName evidence="7">GPATase</shortName>
    </alternativeName>
</protein>
<reference evidence="13 14" key="1">
    <citation type="journal article" date="2019" name="Gut">
        <title>Antibiotics-induced monodominance of a novel gut bacterial order.</title>
        <authorList>
            <person name="Hildebrand F."/>
            <person name="Moitinho-Silva L."/>
            <person name="Blasche S."/>
            <person name="Jahn M.T."/>
            <person name="Gossmann T.I."/>
            <person name="Heuerta-Cepas J."/>
            <person name="Hercog R."/>
            <person name="Luetge M."/>
            <person name="Bahram M."/>
            <person name="Pryszlak A."/>
            <person name="Alves R.J."/>
            <person name="Waszak S.M."/>
            <person name="Zhu A."/>
            <person name="Ye L."/>
            <person name="Costea P.I."/>
            <person name="Aalvink S."/>
            <person name="Belzer C."/>
            <person name="Forslund S.K."/>
            <person name="Sunagawa S."/>
            <person name="Hentschel U."/>
            <person name="Merten C."/>
            <person name="Patil K.R."/>
            <person name="Benes V."/>
            <person name="Bork P."/>
        </authorList>
    </citation>
    <scope>NUCLEOTIDE SEQUENCE [LARGE SCALE GENOMIC DNA]</scope>
    <source>
        <strain evidence="13 14">HDS1380</strain>
    </source>
</reference>
<feature type="binding site" evidence="7 11">
    <location>
        <position position="455"/>
    </location>
    <ligand>
        <name>[4Fe-4S] cluster</name>
        <dbReference type="ChEBI" id="CHEBI:49883"/>
    </ligand>
</feature>
<comment type="function">
    <text evidence="7">Catalyzes the formation of phosphoribosylamine from phosphoribosylpyrophosphate (PRPP) and glutamine.</text>
</comment>
<keyword evidence="14" id="KW-1185">Reference proteome</keyword>
<organism evidence="13 14">
    <name type="scientific">Candidatus Borkfalkia ceftriaxoniphila</name>
    <dbReference type="NCBI Taxonomy" id="2508949"/>
    <lineage>
        <taxon>Bacteria</taxon>
        <taxon>Bacillati</taxon>
        <taxon>Bacillota</taxon>
        <taxon>Clostridia</taxon>
        <taxon>Christensenellales</taxon>
        <taxon>Christensenellaceae</taxon>
        <taxon>Candidatus Borkfalkia</taxon>
    </lineage>
</organism>